<dbReference type="Pfam" id="PF08812">
    <property type="entry name" value="YtxC"/>
    <property type="match status" value="1"/>
</dbReference>
<dbReference type="Proteomes" id="UP000266340">
    <property type="component" value="Unassembled WGS sequence"/>
</dbReference>
<feature type="compositionally biased region" description="Basic and acidic residues" evidence="1">
    <location>
        <begin position="236"/>
        <end position="252"/>
    </location>
</feature>
<evidence type="ECO:0000256" key="1">
    <source>
        <dbReference type="SAM" id="MobiDB-lite"/>
    </source>
</evidence>
<keyword evidence="3" id="KW-1185">Reference proteome</keyword>
<dbReference type="AlphaFoldDB" id="A0A398CNY2"/>
<proteinExistence type="predicted"/>
<protein>
    <recommendedName>
        <fullName evidence="4">Sporulation protein</fullName>
    </recommendedName>
</protein>
<evidence type="ECO:0008006" key="4">
    <source>
        <dbReference type="Google" id="ProtNLM"/>
    </source>
</evidence>
<sequence length="299" mass="33999">MGRHIVNYMLKRVGGNMKRVPYMSGLRQDPASLERLAAMLNRTTEHTKRPVDAVHWIVSGREGSIRCQFPIGPSPSAKKAACDKVARVLADYTLTDQEPSILRDIFQRKFGMKDELETDAIIAEAVSLLNGEPEPGDSCGGRGRDRRLRKLTLKYAGYLEDNERLNLDGFLRFRLGEYRAEVEEAAEAAMEERMMERQYQEFMTLLKAMVEWQDTRISAVHVMHSGGHAFRLLDEQMRPLEKETEPPEPRGEAEEESLLVSRLLAVSPRQLYIHTPEPESQVIRTLIGIFGERAALCTD</sequence>
<comment type="caution">
    <text evidence="2">The sequence shown here is derived from an EMBL/GenBank/DDBJ whole genome shotgun (WGS) entry which is preliminary data.</text>
</comment>
<evidence type="ECO:0000313" key="3">
    <source>
        <dbReference type="Proteomes" id="UP000266340"/>
    </source>
</evidence>
<dbReference type="InterPro" id="IPR014199">
    <property type="entry name" value="Spore_YtxC"/>
</dbReference>
<organism evidence="2 3">
    <name type="scientific">Cohnella faecalis</name>
    <dbReference type="NCBI Taxonomy" id="2315694"/>
    <lineage>
        <taxon>Bacteria</taxon>
        <taxon>Bacillati</taxon>
        <taxon>Bacillota</taxon>
        <taxon>Bacilli</taxon>
        <taxon>Bacillales</taxon>
        <taxon>Paenibacillaceae</taxon>
        <taxon>Cohnella</taxon>
    </lineage>
</organism>
<reference evidence="2 3" key="1">
    <citation type="submission" date="2018-09" db="EMBL/GenBank/DDBJ databases">
        <title>Cohnella cavernae sp. nov., isolated from a karst cave.</title>
        <authorList>
            <person name="Zhu H."/>
        </authorList>
    </citation>
    <scope>NUCLEOTIDE SEQUENCE [LARGE SCALE GENOMIC DNA]</scope>
    <source>
        <strain evidence="2 3">K2E09-144</strain>
    </source>
</reference>
<feature type="region of interest" description="Disordered" evidence="1">
    <location>
        <begin position="236"/>
        <end position="256"/>
    </location>
</feature>
<dbReference type="EMBL" id="QXJM01000029">
    <property type="protein sequence ID" value="RIE04072.1"/>
    <property type="molecule type" value="Genomic_DNA"/>
</dbReference>
<gene>
    <name evidence="2" type="ORF">D3H35_08995</name>
</gene>
<evidence type="ECO:0000313" key="2">
    <source>
        <dbReference type="EMBL" id="RIE04072.1"/>
    </source>
</evidence>
<name>A0A398CNY2_9BACL</name>
<accession>A0A398CNY2</accession>